<dbReference type="SUPFAM" id="SSF54637">
    <property type="entry name" value="Thioesterase/thiol ester dehydrase-isomerase"/>
    <property type="match status" value="1"/>
</dbReference>
<dbReference type="OrthoDB" id="1413770at2"/>
<dbReference type="Proteomes" id="UP000198960">
    <property type="component" value="Unassembled WGS sequence"/>
</dbReference>
<evidence type="ECO:0000313" key="5">
    <source>
        <dbReference type="Proteomes" id="UP000198960"/>
    </source>
</evidence>
<name>A0A1H8T286_9ACTN</name>
<dbReference type="InterPro" id="IPR049450">
    <property type="entry name" value="ACOT8-like_C"/>
</dbReference>
<dbReference type="EMBL" id="FOEE01000005">
    <property type="protein sequence ID" value="SEO85081.1"/>
    <property type="molecule type" value="Genomic_DNA"/>
</dbReference>
<gene>
    <name evidence="4" type="ORF">SAMN05660991_02015</name>
</gene>
<evidence type="ECO:0000313" key="4">
    <source>
        <dbReference type="EMBL" id="SEO85081.1"/>
    </source>
</evidence>
<dbReference type="InterPro" id="IPR049449">
    <property type="entry name" value="TesB_ACOT8-like_N"/>
</dbReference>
<feature type="domain" description="Acyl-CoA thioesterase-like C-terminal" evidence="3">
    <location>
        <begin position="131"/>
        <end position="255"/>
    </location>
</feature>
<dbReference type="Pfam" id="PF20789">
    <property type="entry name" value="4HBT_3C"/>
    <property type="match status" value="1"/>
</dbReference>
<evidence type="ECO:0000256" key="1">
    <source>
        <dbReference type="SAM" id="MobiDB-lite"/>
    </source>
</evidence>
<sequence length="267" mass="28204">MDAGALFVRDGDGYVATECTQGAWDPRHANGGSTLALLGQVLDTVPTLVPMTVSRMTADLVRPLPVGRRLTVEPTVVREGKKIQLVDLHLLVDGELHARASALRLRDADLSALDGLPTGAPADGGSPLVPPEEVPSLRESASPARGFLRGVDMRYAPSREGSTTGLWIRLEVPVVAGEPVRPSARLAVSFDYANNMGVDFGAATASTINPDVSAHVLRQQTGEWVAITGLTRFTPTLGRGVVRAALHDGDGVFAEVTIGQLVQPLPR</sequence>
<dbReference type="InterPro" id="IPR042171">
    <property type="entry name" value="Acyl-CoA_hotdog"/>
</dbReference>
<organism evidence="4 5">
    <name type="scientific">Trujillonella endophytica</name>
    <dbReference type="NCBI Taxonomy" id="673521"/>
    <lineage>
        <taxon>Bacteria</taxon>
        <taxon>Bacillati</taxon>
        <taxon>Actinomycetota</taxon>
        <taxon>Actinomycetes</taxon>
        <taxon>Geodermatophilales</taxon>
        <taxon>Geodermatophilaceae</taxon>
        <taxon>Trujillonella</taxon>
    </lineage>
</organism>
<dbReference type="Gene3D" id="2.40.160.210">
    <property type="entry name" value="Acyl-CoA thioesterase, double hotdog domain"/>
    <property type="match status" value="1"/>
</dbReference>
<dbReference type="RefSeq" id="WP_139220455.1">
    <property type="nucleotide sequence ID" value="NZ_FOEE01000005.1"/>
</dbReference>
<reference evidence="5" key="1">
    <citation type="submission" date="2016-10" db="EMBL/GenBank/DDBJ databases">
        <authorList>
            <person name="Varghese N."/>
            <person name="Submissions S."/>
        </authorList>
    </citation>
    <scope>NUCLEOTIDE SEQUENCE [LARGE SCALE GENOMIC DNA]</scope>
    <source>
        <strain evidence="5">DSM 45413</strain>
    </source>
</reference>
<feature type="domain" description="Acyl-CoA thioesterase-like N-terminal HotDog" evidence="2">
    <location>
        <begin position="21"/>
        <end position="103"/>
    </location>
</feature>
<dbReference type="CDD" id="cd03440">
    <property type="entry name" value="hot_dog"/>
    <property type="match status" value="1"/>
</dbReference>
<dbReference type="Pfam" id="PF13622">
    <property type="entry name" value="4HBT_3"/>
    <property type="match status" value="1"/>
</dbReference>
<evidence type="ECO:0000259" key="2">
    <source>
        <dbReference type="Pfam" id="PF13622"/>
    </source>
</evidence>
<proteinExistence type="predicted"/>
<dbReference type="AlphaFoldDB" id="A0A1H8T286"/>
<evidence type="ECO:0000259" key="3">
    <source>
        <dbReference type="Pfam" id="PF20789"/>
    </source>
</evidence>
<keyword evidence="5" id="KW-1185">Reference proteome</keyword>
<dbReference type="InterPro" id="IPR029069">
    <property type="entry name" value="HotDog_dom_sf"/>
</dbReference>
<accession>A0A1H8T286</accession>
<feature type="region of interest" description="Disordered" evidence="1">
    <location>
        <begin position="116"/>
        <end position="141"/>
    </location>
</feature>
<dbReference type="STRING" id="673521.SAMN05660991_02015"/>
<protein>
    <submittedName>
        <fullName evidence="4">Thioesterase-like superfamily protein</fullName>
    </submittedName>
</protein>